<dbReference type="InterPro" id="IPR023865">
    <property type="entry name" value="Aliphatic_acid_kinase_CS"/>
</dbReference>
<dbReference type="PANTHER" id="PTHR21060:SF15">
    <property type="entry name" value="ACETATE KINASE-RELATED"/>
    <property type="match status" value="1"/>
</dbReference>
<dbReference type="Proteomes" id="UP000199377">
    <property type="component" value="Unassembled WGS sequence"/>
</dbReference>
<protein>
    <submittedName>
        <fullName evidence="8">Acetate kinase</fullName>
    </submittedName>
</protein>
<evidence type="ECO:0000256" key="7">
    <source>
        <dbReference type="SAM" id="MobiDB-lite"/>
    </source>
</evidence>
<name>A0A1I3BTK0_9RHOB</name>
<dbReference type="PROSITE" id="PS01075">
    <property type="entry name" value="ACETATE_KINASE_1"/>
    <property type="match status" value="1"/>
</dbReference>
<dbReference type="EMBL" id="FOQH01000001">
    <property type="protein sequence ID" value="SFH65624.1"/>
    <property type="molecule type" value="Genomic_DNA"/>
</dbReference>
<feature type="region of interest" description="Disordered" evidence="7">
    <location>
        <begin position="195"/>
        <end position="215"/>
    </location>
</feature>
<evidence type="ECO:0000256" key="2">
    <source>
        <dbReference type="ARBA" id="ARBA00022679"/>
    </source>
</evidence>
<dbReference type="PANTHER" id="PTHR21060">
    <property type="entry name" value="ACETATE KINASE"/>
    <property type="match status" value="1"/>
</dbReference>
<evidence type="ECO:0000256" key="1">
    <source>
        <dbReference type="ARBA" id="ARBA00008748"/>
    </source>
</evidence>
<dbReference type="Gene3D" id="3.30.420.40">
    <property type="match status" value="1"/>
</dbReference>
<dbReference type="GO" id="GO:0006083">
    <property type="term" value="P:acetate metabolic process"/>
    <property type="evidence" value="ECO:0007669"/>
    <property type="project" value="TreeGrafter"/>
</dbReference>
<keyword evidence="5" id="KW-0067">ATP-binding</keyword>
<comment type="similarity">
    <text evidence="1 6">Belongs to the acetokinase family.</text>
</comment>
<evidence type="ECO:0000313" key="8">
    <source>
        <dbReference type="EMBL" id="SFH65624.1"/>
    </source>
</evidence>
<gene>
    <name evidence="8" type="ORF">SAMN05216258_101334</name>
</gene>
<dbReference type="AlphaFoldDB" id="A0A1I3BTK0"/>
<evidence type="ECO:0000313" key="9">
    <source>
        <dbReference type="Proteomes" id="UP000199377"/>
    </source>
</evidence>
<keyword evidence="2 6" id="KW-0808">Transferase</keyword>
<evidence type="ECO:0000256" key="6">
    <source>
        <dbReference type="RuleBase" id="RU003835"/>
    </source>
</evidence>
<evidence type="ECO:0000256" key="5">
    <source>
        <dbReference type="ARBA" id="ARBA00022840"/>
    </source>
</evidence>
<reference evidence="8 9" key="1">
    <citation type="submission" date="2016-10" db="EMBL/GenBank/DDBJ databases">
        <authorList>
            <person name="de Groot N.N."/>
        </authorList>
    </citation>
    <scope>NUCLEOTIDE SEQUENCE [LARGE SCALE GENOMIC DNA]</scope>
    <source>
        <strain evidence="8 9">CGMCC 1.11030</strain>
    </source>
</reference>
<organism evidence="8 9">
    <name type="scientific">Albimonas pacifica</name>
    <dbReference type="NCBI Taxonomy" id="1114924"/>
    <lineage>
        <taxon>Bacteria</taxon>
        <taxon>Pseudomonadati</taxon>
        <taxon>Pseudomonadota</taxon>
        <taxon>Alphaproteobacteria</taxon>
        <taxon>Rhodobacterales</taxon>
        <taxon>Paracoccaceae</taxon>
        <taxon>Albimonas</taxon>
    </lineage>
</organism>
<dbReference type="InterPro" id="IPR000890">
    <property type="entry name" value="Aliphatic_acid_kin_short-chain"/>
</dbReference>
<keyword evidence="3" id="KW-0547">Nucleotide-binding</keyword>
<keyword evidence="9" id="KW-1185">Reference proteome</keyword>
<dbReference type="GO" id="GO:0005524">
    <property type="term" value="F:ATP binding"/>
    <property type="evidence" value="ECO:0007669"/>
    <property type="project" value="UniProtKB-KW"/>
</dbReference>
<dbReference type="Pfam" id="PF00871">
    <property type="entry name" value="Acetate_kinase"/>
    <property type="match status" value="1"/>
</dbReference>
<dbReference type="OrthoDB" id="9802453at2"/>
<dbReference type="STRING" id="1114924.SAMN05216258_101334"/>
<dbReference type="InterPro" id="IPR043129">
    <property type="entry name" value="ATPase_NBD"/>
</dbReference>
<evidence type="ECO:0000256" key="3">
    <source>
        <dbReference type="ARBA" id="ARBA00022741"/>
    </source>
</evidence>
<evidence type="ECO:0000256" key="4">
    <source>
        <dbReference type="ARBA" id="ARBA00022777"/>
    </source>
</evidence>
<dbReference type="PRINTS" id="PR00471">
    <property type="entry name" value="ACETATEKNASE"/>
</dbReference>
<proteinExistence type="inferred from homology"/>
<dbReference type="GO" id="GO:0008776">
    <property type="term" value="F:acetate kinase activity"/>
    <property type="evidence" value="ECO:0007669"/>
    <property type="project" value="TreeGrafter"/>
</dbReference>
<sequence>MTDSSARHWILTLNAGSSSLKLALYDLEGAALAAGQMSELDVMTVAAGRLAEAVAGMAQGRGLAPAPLAVGHRVAHGVEFRAPGELTPAMRVALEKACAFAPLHNPPALHVIDAAAELYPQARRIACFDTAFHATQPPEETTFPIPERWRAAGLRRYGFHGLSYASMVRRLPAQLGAPLPRRLLACHLARAPRWPRSSRAAPSPPPWASRRWRGW</sequence>
<dbReference type="SUPFAM" id="SSF53067">
    <property type="entry name" value="Actin-like ATPase domain"/>
    <property type="match status" value="1"/>
</dbReference>
<keyword evidence="4 6" id="KW-0418">Kinase</keyword>
<accession>A0A1I3BTK0</accession>